<protein>
    <submittedName>
        <fullName evidence="3">SDR family oxidoreductase</fullName>
    </submittedName>
</protein>
<dbReference type="PRINTS" id="PR00080">
    <property type="entry name" value="SDRFAMILY"/>
</dbReference>
<dbReference type="OrthoDB" id="4150292at2"/>
<evidence type="ECO:0000256" key="1">
    <source>
        <dbReference type="ARBA" id="ARBA00006484"/>
    </source>
</evidence>
<evidence type="ECO:0000313" key="4">
    <source>
        <dbReference type="Proteomes" id="UP000279968"/>
    </source>
</evidence>
<accession>A0A3B0A9F3</accession>
<dbReference type="PANTHER" id="PTHR42760">
    <property type="entry name" value="SHORT-CHAIN DEHYDROGENASES/REDUCTASES FAMILY MEMBER"/>
    <property type="match status" value="1"/>
</dbReference>
<name>A0A3B0A9F3_9ACTN</name>
<dbReference type="PRINTS" id="PR00081">
    <property type="entry name" value="GDHRDH"/>
</dbReference>
<dbReference type="CDD" id="cd05233">
    <property type="entry name" value="SDR_c"/>
    <property type="match status" value="1"/>
</dbReference>
<dbReference type="Gene3D" id="3.40.50.720">
    <property type="entry name" value="NAD(P)-binding Rossmann-like Domain"/>
    <property type="match status" value="1"/>
</dbReference>
<evidence type="ECO:0000313" key="3">
    <source>
        <dbReference type="EMBL" id="RKN57448.1"/>
    </source>
</evidence>
<dbReference type="InterPro" id="IPR020904">
    <property type="entry name" value="Sc_DH/Rdtase_CS"/>
</dbReference>
<evidence type="ECO:0000256" key="2">
    <source>
        <dbReference type="RuleBase" id="RU000363"/>
    </source>
</evidence>
<dbReference type="InterPro" id="IPR036291">
    <property type="entry name" value="NAD(P)-bd_dom_sf"/>
</dbReference>
<keyword evidence="4" id="KW-1185">Reference proteome</keyword>
<dbReference type="SUPFAM" id="SSF51735">
    <property type="entry name" value="NAD(P)-binding Rossmann-fold domains"/>
    <property type="match status" value="1"/>
</dbReference>
<dbReference type="PROSITE" id="PS00061">
    <property type="entry name" value="ADH_SHORT"/>
    <property type="match status" value="1"/>
</dbReference>
<dbReference type="GO" id="GO:0016616">
    <property type="term" value="F:oxidoreductase activity, acting on the CH-OH group of donors, NAD or NADP as acceptor"/>
    <property type="evidence" value="ECO:0007669"/>
    <property type="project" value="TreeGrafter"/>
</dbReference>
<dbReference type="EMBL" id="RBAN01000001">
    <property type="protein sequence ID" value="RKN57448.1"/>
    <property type="molecule type" value="Genomic_DNA"/>
</dbReference>
<comment type="caution">
    <text evidence="3">The sequence shown here is derived from an EMBL/GenBank/DDBJ whole genome shotgun (WGS) entry which is preliminary data.</text>
</comment>
<sequence>MSRDLNGSAILVTGGSSGLGAAVVTAVAKAGGRPYVIDRQAPADDVPWVECDLADTRAAEAATRRIAEQAGGIDGVVTAAGMDVPGRLADVPGETWDRIVAVDLLATAAVIRAALPWLERAHGTVVTVASTLGVKAVSDATAYCAAKFGVVGFTRALAAELAGSVGVTLLVPGGMRTAFFDDRDERYKPGPDAVLNDPADTAAAVLFALSQPPGCAVRELVVCAEQESSYP</sequence>
<comment type="similarity">
    <text evidence="1 2">Belongs to the short-chain dehydrogenases/reductases (SDR) family.</text>
</comment>
<proteinExistence type="inferred from homology"/>
<dbReference type="Pfam" id="PF00106">
    <property type="entry name" value="adh_short"/>
    <property type="match status" value="1"/>
</dbReference>
<dbReference type="RefSeq" id="WP_120777638.1">
    <property type="nucleotide sequence ID" value="NZ_JBHLUP010000009.1"/>
</dbReference>
<dbReference type="Proteomes" id="UP000279968">
    <property type="component" value="Unassembled WGS sequence"/>
</dbReference>
<organism evidence="3 4">
    <name type="scientific">Micromonospora costi</name>
    <dbReference type="NCBI Taxonomy" id="1530042"/>
    <lineage>
        <taxon>Bacteria</taxon>
        <taxon>Bacillati</taxon>
        <taxon>Actinomycetota</taxon>
        <taxon>Actinomycetes</taxon>
        <taxon>Micromonosporales</taxon>
        <taxon>Micromonosporaceae</taxon>
        <taxon>Micromonospora</taxon>
    </lineage>
</organism>
<gene>
    <name evidence="3" type="ORF">D7193_01850</name>
</gene>
<reference evidence="3 4" key="1">
    <citation type="journal article" date="2015" name="Int. J. Syst. Evol. Microbiol.">
        <title>Micromonospora costi sp. nov., isolated from a leaf of Costus speciosus.</title>
        <authorList>
            <person name="Thawai C."/>
        </authorList>
    </citation>
    <scope>NUCLEOTIDE SEQUENCE [LARGE SCALE GENOMIC DNA]</scope>
    <source>
        <strain evidence="3 4">CS1-12</strain>
    </source>
</reference>
<dbReference type="InterPro" id="IPR002347">
    <property type="entry name" value="SDR_fam"/>
</dbReference>
<dbReference type="AlphaFoldDB" id="A0A3B0A9F3"/>